<dbReference type="EMBL" id="GBRH01168610">
    <property type="protein sequence ID" value="JAE29286.1"/>
    <property type="molecule type" value="Transcribed_RNA"/>
</dbReference>
<organism evidence="1">
    <name type="scientific">Arundo donax</name>
    <name type="common">Giant reed</name>
    <name type="synonym">Donax arundinaceus</name>
    <dbReference type="NCBI Taxonomy" id="35708"/>
    <lineage>
        <taxon>Eukaryota</taxon>
        <taxon>Viridiplantae</taxon>
        <taxon>Streptophyta</taxon>
        <taxon>Embryophyta</taxon>
        <taxon>Tracheophyta</taxon>
        <taxon>Spermatophyta</taxon>
        <taxon>Magnoliopsida</taxon>
        <taxon>Liliopsida</taxon>
        <taxon>Poales</taxon>
        <taxon>Poaceae</taxon>
        <taxon>PACMAD clade</taxon>
        <taxon>Arundinoideae</taxon>
        <taxon>Arundineae</taxon>
        <taxon>Arundo</taxon>
    </lineage>
</organism>
<name>A0A0A9H358_ARUDO</name>
<evidence type="ECO:0000313" key="1">
    <source>
        <dbReference type="EMBL" id="JAE29286.1"/>
    </source>
</evidence>
<dbReference type="AlphaFoldDB" id="A0A0A9H358"/>
<proteinExistence type="predicted"/>
<sequence>MWCGRTVDQTNSCKASPRKYHKHSVCKFNQIMCTDSHN</sequence>
<reference evidence="1" key="1">
    <citation type="submission" date="2014-09" db="EMBL/GenBank/DDBJ databases">
        <authorList>
            <person name="Magalhaes I.L.F."/>
            <person name="Oliveira U."/>
            <person name="Santos F.R."/>
            <person name="Vidigal T.H.D.A."/>
            <person name="Brescovit A.D."/>
            <person name="Santos A.J."/>
        </authorList>
    </citation>
    <scope>NUCLEOTIDE SEQUENCE</scope>
    <source>
        <tissue evidence="1">Shoot tissue taken approximately 20 cm above the soil surface</tissue>
    </source>
</reference>
<reference evidence="1" key="2">
    <citation type="journal article" date="2015" name="Data Brief">
        <title>Shoot transcriptome of the giant reed, Arundo donax.</title>
        <authorList>
            <person name="Barrero R.A."/>
            <person name="Guerrero F.D."/>
            <person name="Moolhuijzen P."/>
            <person name="Goolsby J.A."/>
            <person name="Tidwell J."/>
            <person name="Bellgard S.E."/>
            <person name="Bellgard M.I."/>
        </authorList>
    </citation>
    <scope>NUCLEOTIDE SEQUENCE</scope>
    <source>
        <tissue evidence="1">Shoot tissue taken approximately 20 cm above the soil surface</tissue>
    </source>
</reference>
<protein>
    <submittedName>
        <fullName evidence="1">Uncharacterized protein</fullName>
    </submittedName>
</protein>
<accession>A0A0A9H358</accession>